<dbReference type="AlphaFoldDB" id="A0A202BCX6"/>
<evidence type="ECO:0000313" key="2">
    <source>
        <dbReference type="Proteomes" id="UP000196342"/>
    </source>
</evidence>
<dbReference type="InterPro" id="IPR027417">
    <property type="entry name" value="P-loop_NTPase"/>
</dbReference>
<reference evidence="1 2" key="1">
    <citation type="submission" date="2017-05" db="EMBL/GenBank/DDBJ databases">
        <title>Chromobacterium violaceum GHPS1 isolated from Hydrocarbon polluted soil in French Guiana display an awesome secondary metabolite arsenal and a battery of drug and heavy-metal-resistance and detoxification of xenobiotics proteins.</title>
        <authorList>
            <person name="Belbahri L."/>
        </authorList>
    </citation>
    <scope>NUCLEOTIDE SEQUENCE [LARGE SCALE GENOMIC DNA]</scope>
    <source>
        <strain evidence="1 2">GHPS1</strain>
    </source>
</reference>
<organism evidence="1 2">
    <name type="scientific">Chromobacterium violaceum</name>
    <dbReference type="NCBI Taxonomy" id="536"/>
    <lineage>
        <taxon>Bacteria</taxon>
        <taxon>Pseudomonadati</taxon>
        <taxon>Pseudomonadota</taxon>
        <taxon>Betaproteobacteria</taxon>
        <taxon>Neisseriales</taxon>
        <taxon>Chromobacteriaceae</taxon>
        <taxon>Chromobacterium</taxon>
    </lineage>
</organism>
<dbReference type="EMBL" id="NHOO01000004">
    <property type="protein sequence ID" value="OVE49406.1"/>
    <property type="molecule type" value="Genomic_DNA"/>
</dbReference>
<dbReference type="Proteomes" id="UP000196342">
    <property type="component" value="Unassembled WGS sequence"/>
</dbReference>
<dbReference type="Gene3D" id="3.40.50.300">
    <property type="entry name" value="P-loop containing nucleotide triphosphate hydrolases"/>
    <property type="match status" value="1"/>
</dbReference>
<protein>
    <recommendedName>
        <fullName evidence="3">Deoxynucleoside monophosphate kinase</fullName>
    </recommendedName>
</protein>
<accession>A0A202BCX6</accession>
<dbReference type="RefSeq" id="WP_087697468.1">
    <property type="nucleotide sequence ID" value="NZ_NHOO01000004.1"/>
</dbReference>
<sequence length="212" mass="23646">MQLIGLAGPKKSGKDTIADHLVSTHGYVKIGFADKIREELSAAFPDHDHDFENQNMKDEPSVYLALILCSDAGFLHWLKLRDFGTESGDRRVPRSPRWLQQQWGDYRRAMAGWDYFICAVRERIEASSAPVVVSGLRYAASAPIPTAEADLIRQLGGWVWHIDRPGFEPSAEHTTEIALPRHPRDLSIDNDGDVEALLEVVELTIGTPACTI</sequence>
<comment type="caution">
    <text evidence="1">The sequence shown here is derived from an EMBL/GenBank/DDBJ whole genome shotgun (WGS) entry which is preliminary data.</text>
</comment>
<proteinExistence type="predicted"/>
<evidence type="ECO:0008006" key="3">
    <source>
        <dbReference type="Google" id="ProtNLM"/>
    </source>
</evidence>
<keyword evidence="2" id="KW-1185">Reference proteome</keyword>
<gene>
    <name evidence="1" type="ORF">CBW21_05855</name>
</gene>
<dbReference type="SUPFAM" id="SSF52540">
    <property type="entry name" value="P-loop containing nucleoside triphosphate hydrolases"/>
    <property type="match status" value="1"/>
</dbReference>
<name>A0A202BCX6_CHRVL</name>
<evidence type="ECO:0000313" key="1">
    <source>
        <dbReference type="EMBL" id="OVE49406.1"/>
    </source>
</evidence>